<sequence length="350" mass="40004">MPVSLKCTIVVPTIREHSIKEFLAVWKKALISAHLIVIEDNPTPTFDLRAYPQVTHYSWNDIDRDLGANNWIIPRRTDCIRSYGFWKAYQDHPDMVITLDDDCHPVDDGTHFIETHWEALTHSGTSEAWQQTGEGIPTRGIPYFQRHREWPCMLNHGLWDHVPDFDAPTQLVQSRVPQTFIPVNQTIPVGRYFPMCGMNVAFRPELIPAMYFLLMGKGYQYDRFGDIWSGVLVKKICDHLGYAIKSGDPIVVHQRASNVWANLRKEAPGLEVNEEFWSAVDRLCLTGRTVIECYQEIAESLTLEGQYWSALREAMLLWSGLFTKAEIHENLASPPRIKGNSLPASQSALV</sequence>
<evidence type="ECO:0000256" key="1">
    <source>
        <dbReference type="ARBA" id="ARBA00004555"/>
    </source>
</evidence>
<reference evidence="3 4" key="1">
    <citation type="journal article" date="2023" name="ISME J.">
        <title>Cultivation and genomic characterization of novel and ubiquitous marine nitrite-oxidizing bacteria from the Nitrospirales.</title>
        <authorList>
            <person name="Mueller A.J."/>
            <person name="Daebeler A."/>
            <person name="Herbold C.W."/>
            <person name="Kirkegaard R.H."/>
            <person name="Daims H."/>
        </authorList>
    </citation>
    <scope>NUCLEOTIDE SEQUENCE [LARGE SCALE GENOMIC DNA]</scope>
    <source>
        <strain evidence="3 4">EB</strain>
    </source>
</reference>
<comment type="caution">
    <text evidence="3">The sequence shown here is derived from an EMBL/GenBank/DDBJ whole genome shotgun (WGS) entry which is preliminary data.</text>
</comment>
<accession>A0ABU3K661</accession>
<comment type="subcellular location">
    <subcellularLocation>
        <location evidence="1">Golgi apparatus</location>
    </subcellularLocation>
</comment>
<evidence type="ECO:0000313" key="3">
    <source>
        <dbReference type="EMBL" id="MDT7041828.1"/>
    </source>
</evidence>
<keyword evidence="4" id="KW-1185">Reference proteome</keyword>
<gene>
    <name evidence="3" type="ORF">PPG34_05655</name>
</gene>
<dbReference type="Proteomes" id="UP001250932">
    <property type="component" value="Unassembled WGS sequence"/>
</dbReference>
<dbReference type="Pfam" id="PF03214">
    <property type="entry name" value="RGP"/>
    <property type="match status" value="1"/>
</dbReference>
<evidence type="ECO:0000256" key="2">
    <source>
        <dbReference type="ARBA" id="ARBA00023034"/>
    </source>
</evidence>
<proteinExistence type="predicted"/>
<dbReference type="EMBL" id="JAQOUE010000001">
    <property type="protein sequence ID" value="MDT7041828.1"/>
    <property type="molecule type" value="Genomic_DNA"/>
</dbReference>
<keyword evidence="2" id="KW-0333">Golgi apparatus</keyword>
<dbReference type="RefSeq" id="WP_313832176.1">
    <property type="nucleotide sequence ID" value="NZ_JAQOUE010000001.1"/>
</dbReference>
<evidence type="ECO:0000313" key="4">
    <source>
        <dbReference type="Proteomes" id="UP001250932"/>
    </source>
</evidence>
<dbReference type="PANTHER" id="PTHR31682:SF44">
    <property type="entry name" value="UDP-ARABINOPYRANOSE MUTASE 3"/>
    <property type="match status" value="1"/>
</dbReference>
<protein>
    <recommendedName>
        <fullName evidence="5">Reversibly glycosylated polypeptide</fullName>
    </recommendedName>
</protein>
<evidence type="ECO:0008006" key="5">
    <source>
        <dbReference type="Google" id="ProtNLM"/>
    </source>
</evidence>
<dbReference type="PANTHER" id="PTHR31682">
    <property type="entry name" value="UDP-ARABINOSE MUTASE"/>
    <property type="match status" value="1"/>
</dbReference>
<dbReference type="InterPro" id="IPR037595">
    <property type="entry name" value="RGP_fam"/>
</dbReference>
<organism evidence="3 4">
    <name type="scientific">Candidatus Nitronereus thalassa</name>
    <dbReference type="NCBI Taxonomy" id="3020898"/>
    <lineage>
        <taxon>Bacteria</taxon>
        <taxon>Pseudomonadati</taxon>
        <taxon>Nitrospirota</taxon>
        <taxon>Nitrospiria</taxon>
        <taxon>Nitrospirales</taxon>
        <taxon>Nitrospiraceae</taxon>
        <taxon>Candidatus Nitronereus</taxon>
    </lineage>
</organism>
<name>A0ABU3K661_9BACT</name>